<dbReference type="PROSITE" id="PS51318">
    <property type="entry name" value="TAT"/>
    <property type="match status" value="1"/>
</dbReference>
<dbReference type="InterPro" id="IPR006311">
    <property type="entry name" value="TAT_signal"/>
</dbReference>
<evidence type="ECO:0000256" key="4">
    <source>
        <dbReference type="SAM" id="MobiDB-lite"/>
    </source>
</evidence>
<feature type="compositionally biased region" description="Pro residues" evidence="4">
    <location>
        <begin position="257"/>
        <end position="268"/>
    </location>
</feature>
<evidence type="ECO:0000256" key="2">
    <source>
        <dbReference type="ARBA" id="ARBA00022448"/>
    </source>
</evidence>
<comment type="similarity">
    <text evidence="1">Belongs to the bacterial solute-binding protein 1 family.</text>
</comment>
<gene>
    <name evidence="5" type="ORF">SHKM778_52200</name>
</gene>
<evidence type="ECO:0000256" key="3">
    <source>
        <dbReference type="ARBA" id="ARBA00022729"/>
    </source>
</evidence>
<organism evidence="5">
    <name type="scientific">Streptomyces haneummycinicus</name>
    <dbReference type="NCBI Taxonomy" id="3074435"/>
    <lineage>
        <taxon>Bacteria</taxon>
        <taxon>Bacillati</taxon>
        <taxon>Actinomycetota</taxon>
        <taxon>Actinomycetes</taxon>
        <taxon>Kitasatosporales</taxon>
        <taxon>Streptomycetaceae</taxon>
        <taxon>Streptomyces</taxon>
    </lineage>
</organism>
<dbReference type="InterPro" id="IPR050490">
    <property type="entry name" value="Bact_solute-bd_prot1"/>
</dbReference>
<dbReference type="AlphaFoldDB" id="A0AAT9HND2"/>
<keyword evidence="2" id="KW-0813">Transport</keyword>
<dbReference type="NCBIfam" id="TIGR01409">
    <property type="entry name" value="TAT_signal_seq"/>
    <property type="match status" value="1"/>
</dbReference>
<protein>
    <recommendedName>
        <fullName evidence="6">Extracellular solute-binding protein</fullName>
    </recommendedName>
</protein>
<evidence type="ECO:0008006" key="6">
    <source>
        <dbReference type="Google" id="ProtNLM"/>
    </source>
</evidence>
<dbReference type="EMBL" id="AP035768">
    <property type="protein sequence ID" value="BFO18832.1"/>
    <property type="molecule type" value="Genomic_DNA"/>
</dbReference>
<proteinExistence type="inferred from homology"/>
<reference evidence="5" key="2">
    <citation type="submission" date="2024-07" db="EMBL/GenBank/DDBJ databases">
        <title>Streptomyces haneummycinica sp. nov., a new antibiotic-producing actinobacterium isolated from marine sediment.</title>
        <authorList>
            <person name="Uemura M."/>
            <person name="Hamada M."/>
            <person name="Hirano S."/>
            <person name="Kobayashi K."/>
            <person name="Ohshiro T."/>
            <person name="Kobayashi T."/>
            <person name="Terahara T."/>
        </authorList>
    </citation>
    <scope>NUCLEOTIDE SEQUENCE</scope>
    <source>
        <strain evidence="5">KM77-8</strain>
    </source>
</reference>
<name>A0AAT9HND2_9ACTN</name>
<keyword evidence="3" id="KW-0732">Signal</keyword>
<evidence type="ECO:0000256" key="1">
    <source>
        <dbReference type="ARBA" id="ARBA00008520"/>
    </source>
</evidence>
<feature type="region of interest" description="Disordered" evidence="4">
    <location>
        <begin position="252"/>
        <end position="274"/>
    </location>
</feature>
<dbReference type="Pfam" id="PF01547">
    <property type="entry name" value="SBP_bac_1"/>
    <property type="match status" value="1"/>
</dbReference>
<dbReference type="PANTHER" id="PTHR43649">
    <property type="entry name" value="ARABINOSE-BINDING PROTEIN-RELATED"/>
    <property type="match status" value="1"/>
</dbReference>
<dbReference type="PANTHER" id="PTHR43649:SF34">
    <property type="entry name" value="ABC TRANSPORTER PERIPLASMIC-BINDING PROTEIN YCJN-RELATED"/>
    <property type="match status" value="1"/>
</dbReference>
<dbReference type="Gene3D" id="3.40.190.10">
    <property type="entry name" value="Periplasmic binding protein-like II"/>
    <property type="match status" value="2"/>
</dbReference>
<reference evidence="5" key="1">
    <citation type="submission" date="2024-06" db="EMBL/GenBank/DDBJ databases">
        <authorList>
            <consortium name="consrtm"/>
            <person name="Uemura M."/>
            <person name="Terahara T."/>
        </authorList>
    </citation>
    <scope>NUCLEOTIDE SEQUENCE</scope>
    <source>
        <strain evidence="5">KM77-8</strain>
    </source>
</reference>
<sequence length="274" mass="29345">MTNHQTSRRRFLAGLGAAGTAALLSGCVTSGSSGKSASGGAVTLQSNLSAPQAKSAMGDLVAAYAKKGTGEVSLNTVAAETFRTQLPTYLTSANPPDVYTWYPGSVADAYARKDLLLDLGEVWESPELAGYSQALNSLCTAASGKKIFVPTTSYWWGMFYRKSHFAEWGVSEPESWDDFLDLCDKLKSKGISPIGLGAGGNTAWVASAWFDYLNIRVNGADYHRKLLAGEHRFDDPEVRKVFDRWGRCCPTSTRTAPPSPSRTRPPPCSTGAAA</sequence>
<accession>A0AAT9HND2</accession>
<dbReference type="InterPro" id="IPR019546">
    <property type="entry name" value="TAT_signal_bac_arc"/>
</dbReference>
<dbReference type="InterPro" id="IPR006059">
    <property type="entry name" value="SBP"/>
</dbReference>
<dbReference type="SUPFAM" id="SSF53850">
    <property type="entry name" value="Periplasmic binding protein-like II"/>
    <property type="match status" value="1"/>
</dbReference>
<evidence type="ECO:0000313" key="5">
    <source>
        <dbReference type="EMBL" id="BFO18832.1"/>
    </source>
</evidence>